<feature type="region of interest" description="Disordered" evidence="3">
    <location>
        <begin position="464"/>
        <end position="484"/>
    </location>
</feature>
<name>A0ABW3QXN9_9PSEU</name>
<accession>A0ABW3QXN9</accession>
<evidence type="ECO:0000313" key="5">
    <source>
        <dbReference type="Proteomes" id="UP001597168"/>
    </source>
</evidence>
<feature type="compositionally biased region" description="Basic and acidic residues" evidence="3">
    <location>
        <begin position="464"/>
        <end position="481"/>
    </location>
</feature>
<dbReference type="RefSeq" id="WP_380724859.1">
    <property type="nucleotide sequence ID" value="NZ_JBHTLK010000106.1"/>
</dbReference>
<keyword evidence="1" id="KW-0378">Hydrolase</keyword>
<keyword evidence="5" id="KW-1185">Reference proteome</keyword>
<comment type="caution">
    <text evidence="4">The sequence shown here is derived from an EMBL/GenBank/DDBJ whole genome shotgun (WGS) entry which is preliminary data.</text>
</comment>
<dbReference type="Proteomes" id="UP001597168">
    <property type="component" value="Unassembled WGS sequence"/>
</dbReference>
<protein>
    <recommendedName>
        <fullName evidence="6">Fibronectin type-III domain-containing protein</fullName>
    </recommendedName>
</protein>
<reference evidence="5" key="1">
    <citation type="journal article" date="2019" name="Int. J. Syst. Evol. Microbiol.">
        <title>The Global Catalogue of Microorganisms (GCM) 10K type strain sequencing project: providing services to taxonomists for standard genome sequencing and annotation.</title>
        <authorList>
            <consortium name="The Broad Institute Genomics Platform"/>
            <consortium name="The Broad Institute Genome Sequencing Center for Infectious Disease"/>
            <person name="Wu L."/>
            <person name="Ma J."/>
        </authorList>
    </citation>
    <scope>NUCLEOTIDE SEQUENCE [LARGE SCALE GENOMIC DNA]</scope>
    <source>
        <strain evidence="5">CCUG 60214</strain>
    </source>
</reference>
<proteinExistence type="predicted"/>
<keyword evidence="1" id="KW-0326">Glycosidase</keyword>
<dbReference type="InterPro" id="IPR013783">
    <property type="entry name" value="Ig-like_fold"/>
</dbReference>
<evidence type="ECO:0008006" key="6">
    <source>
        <dbReference type="Google" id="ProtNLM"/>
    </source>
</evidence>
<keyword evidence="2" id="KW-0119">Carbohydrate metabolism</keyword>
<dbReference type="InterPro" id="IPR036116">
    <property type="entry name" value="FN3_sf"/>
</dbReference>
<evidence type="ECO:0000256" key="3">
    <source>
        <dbReference type="SAM" id="MobiDB-lite"/>
    </source>
</evidence>
<sequence>MRRRGLIAVVGGLALLGGVVVVLRDESAPPPPSTAFERYLHDRVEYVPDTQRLVRPSDLTLTALDRTSLRASWTATEGIGYGGFEVRWNGTSRLVQATETELTDLDANADVHVEVRALDALGNRSEPVTASAVPRLAHDETWLDGLVPPIDVFDGPEALSPRRWRVFDGGDTDCLGLRPLNGRRLEITCDRVDLQSNVPMRFSLPQHDGAIGRVVLTTDGPRDRGSSQSELMIALLPEPFHDLAHLAPPFPPSSVILHVTPFGASFSLNGGTPLPNEVVPSGGTVPPPTAGVRHRWELRVLPDAVVALRDGEAVARAAVTLPWTSARPRVAFRNAINTRVDVFGAGGAPDGPVPASVVPLGPSTEENGAASLGNVASSRLAGASSVRVVASVVAERDAPVTVELGSRSAPAVFMPPFHGLDRSEAAVVYADFPLPSPEANPKVRLRSDGRVTAHRAHLVVADGPDARRPLPRLTDRAHPDPRVPAPTVTVLHESASGERFPAGGKVRLLVELPDPEAREIAPVKGIEVDLDGERMATLPTNGSAHGRHEFVVDLADVPTGRHTVAVRVFPVDERREVRSQEDVFDIRPL</sequence>
<keyword evidence="2" id="KW-0624">Polysaccharide degradation</keyword>
<dbReference type="SUPFAM" id="SSF49265">
    <property type="entry name" value="Fibronectin type III"/>
    <property type="match status" value="1"/>
</dbReference>
<dbReference type="InterPro" id="IPR003961">
    <property type="entry name" value="FN3_dom"/>
</dbReference>
<evidence type="ECO:0000313" key="4">
    <source>
        <dbReference type="EMBL" id="MFD1149451.1"/>
    </source>
</evidence>
<dbReference type="CDD" id="cd00063">
    <property type="entry name" value="FN3"/>
    <property type="match status" value="1"/>
</dbReference>
<dbReference type="Gene3D" id="2.60.40.10">
    <property type="entry name" value="Immunoglobulins"/>
    <property type="match status" value="1"/>
</dbReference>
<evidence type="ECO:0000256" key="2">
    <source>
        <dbReference type="ARBA" id="ARBA00023326"/>
    </source>
</evidence>
<dbReference type="EMBL" id="JBHTLK010000106">
    <property type="protein sequence ID" value="MFD1149451.1"/>
    <property type="molecule type" value="Genomic_DNA"/>
</dbReference>
<evidence type="ECO:0000256" key="1">
    <source>
        <dbReference type="ARBA" id="ARBA00023295"/>
    </source>
</evidence>
<gene>
    <name evidence="4" type="ORF">ACFQ3T_20135</name>
</gene>
<organism evidence="4 5">
    <name type="scientific">Saccharothrix hoggarensis</name>
    <dbReference type="NCBI Taxonomy" id="913853"/>
    <lineage>
        <taxon>Bacteria</taxon>
        <taxon>Bacillati</taxon>
        <taxon>Actinomycetota</taxon>
        <taxon>Actinomycetes</taxon>
        <taxon>Pseudonocardiales</taxon>
        <taxon>Pseudonocardiaceae</taxon>
        <taxon>Saccharothrix</taxon>
    </lineage>
</organism>